<protein>
    <submittedName>
        <fullName evidence="1">LMCD1 isoform 7</fullName>
    </submittedName>
</protein>
<gene>
    <name evidence="1" type="ORF">CK820_G0025191</name>
</gene>
<reference evidence="1 2" key="1">
    <citation type="submission" date="2017-12" db="EMBL/GenBank/DDBJ databases">
        <title>High-resolution comparative analysis of great ape genomes.</title>
        <authorList>
            <person name="Pollen A."/>
            <person name="Hastie A."/>
            <person name="Hormozdiari F."/>
            <person name="Dougherty M."/>
            <person name="Liu R."/>
            <person name="Chaisson M."/>
            <person name="Hoppe E."/>
            <person name="Hill C."/>
            <person name="Pang A."/>
            <person name="Hillier L."/>
            <person name="Baker C."/>
            <person name="Armstrong J."/>
            <person name="Shendure J."/>
            <person name="Paten B."/>
            <person name="Wilson R."/>
            <person name="Chao H."/>
            <person name="Schneider V."/>
            <person name="Ventura M."/>
            <person name="Kronenberg Z."/>
            <person name="Murali S."/>
            <person name="Gordon D."/>
            <person name="Cantsilieris S."/>
            <person name="Munson K."/>
            <person name="Nelson B."/>
            <person name="Raja A."/>
            <person name="Underwood J."/>
            <person name="Diekhans M."/>
            <person name="Fiddes I."/>
            <person name="Haussler D."/>
            <person name="Eichler E."/>
        </authorList>
    </citation>
    <scope>NUCLEOTIDE SEQUENCE [LARGE SCALE GENOMIC DNA]</scope>
    <source>
        <strain evidence="1">Yerkes chimp pedigree #C0471</strain>
    </source>
</reference>
<accession>A0A2J8M0M6</accession>
<organism evidence="1 2">
    <name type="scientific">Pan troglodytes</name>
    <name type="common">Chimpanzee</name>
    <dbReference type="NCBI Taxonomy" id="9598"/>
    <lineage>
        <taxon>Eukaryota</taxon>
        <taxon>Metazoa</taxon>
        <taxon>Chordata</taxon>
        <taxon>Craniata</taxon>
        <taxon>Vertebrata</taxon>
        <taxon>Euteleostomi</taxon>
        <taxon>Mammalia</taxon>
        <taxon>Eutheria</taxon>
        <taxon>Euarchontoglires</taxon>
        <taxon>Primates</taxon>
        <taxon>Haplorrhini</taxon>
        <taxon>Catarrhini</taxon>
        <taxon>Hominidae</taxon>
        <taxon>Pan</taxon>
    </lineage>
</organism>
<evidence type="ECO:0000313" key="1">
    <source>
        <dbReference type="EMBL" id="PNI53090.1"/>
    </source>
</evidence>
<evidence type="ECO:0000313" key="2">
    <source>
        <dbReference type="Proteomes" id="UP000236370"/>
    </source>
</evidence>
<proteinExistence type="predicted"/>
<name>A0A2J8M0M6_PANTR</name>
<dbReference type="EMBL" id="NBAG03000274">
    <property type="protein sequence ID" value="PNI53090.1"/>
    <property type="molecule type" value="Genomic_DNA"/>
</dbReference>
<dbReference type="AlphaFoldDB" id="A0A2J8M0M6"/>
<dbReference type="Proteomes" id="UP000236370">
    <property type="component" value="Unassembled WGS sequence"/>
</dbReference>
<sequence length="58" mass="6240">MAKVAKDLNPGVKKMSLGQLQSARGVACLGCKGTCSGFEPHSWRDCSTWSLSPRRSSQ</sequence>
<comment type="caution">
    <text evidence="1">The sequence shown here is derived from an EMBL/GenBank/DDBJ whole genome shotgun (WGS) entry which is preliminary data.</text>
</comment>